<dbReference type="EMBL" id="PVXQ01000076">
    <property type="protein sequence ID" value="PRR78853.1"/>
    <property type="molecule type" value="Genomic_DNA"/>
</dbReference>
<keyword evidence="3" id="KW-1185">Reference proteome</keyword>
<comment type="caution">
    <text evidence="2">The sequence shown here is derived from an EMBL/GenBank/DDBJ whole genome shotgun (WGS) entry which is preliminary data.</text>
</comment>
<dbReference type="NCBIfam" id="NF041518">
    <property type="entry name" value="choice_anch_Q"/>
    <property type="match status" value="1"/>
</dbReference>
<dbReference type="OrthoDB" id="9795486at2"/>
<gene>
    <name evidence="2" type="ORF">CLVI_34400</name>
</gene>
<dbReference type="AlphaFoldDB" id="A0A2T0B4W8"/>
<dbReference type="InterPro" id="IPR012334">
    <property type="entry name" value="Pectin_lyas_fold"/>
</dbReference>
<evidence type="ECO:0000313" key="2">
    <source>
        <dbReference type="EMBL" id="PRR78853.1"/>
    </source>
</evidence>
<name>A0A2T0B4W8_9CLOT</name>
<dbReference type="Proteomes" id="UP000239471">
    <property type="component" value="Unassembled WGS sequence"/>
</dbReference>
<dbReference type="Gene3D" id="2.160.20.10">
    <property type="entry name" value="Single-stranded right-handed beta-helix, Pectin lyase-like"/>
    <property type="match status" value="1"/>
</dbReference>
<sequence>MYNGTINDGKNNNTNKAEDPKFIDAANYNFKLAEDSPAIDKGVSALDNGSIPDKDINGILRPQGNGIDMGALESGVNTPDPIVPSR</sequence>
<proteinExistence type="predicted"/>
<feature type="region of interest" description="Disordered" evidence="1">
    <location>
        <begin position="1"/>
        <end position="20"/>
    </location>
</feature>
<dbReference type="SUPFAM" id="SSF51126">
    <property type="entry name" value="Pectin lyase-like"/>
    <property type="match status" value="1"/>
</dbReference>
<dbReference type="InterPro" id="IPR011050">
    <property type="entry name" value="Pectin_lyase_fold/virulence"/>
</dbReference>
<accession>A0A2T0B4W8</accession>
<evidence type="ECO:0000256" key="1">
    <source>
        <dbReference type="SAM" id="MobiDB-lite"/>
    </source>
</evidence>
<evidence type="ECO:0000313" key="3">
    <source>
        <dbReference type="Proteomes" id="UP000239471"/>
    </source>
</evidence>
<feature type="compositionally biased region" description="Polar residues" evidence="1">
    <location>
        <begin position="1"/>
        <end position="15"/>
    </location>
</feature>
<organism evidence="2 3">
    <name type="scientific">Clostridium vincentii</name>
    <dbReference type="NCBI Taxonomy" id="52704"/>
    <lineage>
        <taxon>Bacteria</taxon>
        <taxon>Bacillati</taxon>
        <taxon>Bacillota</taxon>
        <taxon>Clostridia</taxon>
        <taxon>Eubacteriales</taxon>
        <taxon>Clostridiaceae</taxon>
        <taxon>Clostridium</taxon>
    </lineage>
</organism>
<dbReference type="RefSeq" id="WP_106061433.1">
    <property type="nucleotide sequence ID" value="NZ_PVXQ01000076.1"/>
</dbReference>
<reference evidence="2 3" key="1">
    <citation type="submission" date="2018-03" db="EMBL/GenBank/DDBJ databases">
        <title>Genome sequence of Clostridium vincentii DSM 10228.</title>
        <authorList>
            <person name="Poehlein A."/>
            <person name="Daniel R."/>
        </authorList>
    </citation>
    <scope>NUCLEOTIDE SEQUENCE [LARGE SCALE GENOMIC DNA]</scope>
    <source>
        <strain evidence="2 3">DSM 10228</strain>
    </source>
</reference>
<protein>
    <submittedName>
        <fullName evidence="2">Uncharacterized protein</fullName>
    </submittedName>
</protein>
<dbReference type="InterPro" id="IPR059226">
    <property type="entry name" value="Choice_anch_Q_dom"/>
</dbReference>